<feature type="binding site" evidence="1">
    <location>
        <position position="165"/>
    </location>
    <ligand>
        <name>a divalent metal cation</name>
        <dbReference type="ChEBI" id="CHEBI:60240"/>
        <note>catalytic</note>
    </ligand>
</feature>
<feature type="binding site" evidence="1">
    <location>
        <position position="437"/>
    </location>
    <ligand>
        <name>Mg(2+)</name>
        <dbReference type="ChEBI" id="CHEBI:18420"/>
    </ligand>
</feature>
<dbReference type="InterPro" id="IPR043700">
    <property type="entry name" value="DSD"/>
</dbReference>
<organism evidence="3 4">
    <name type="scientific">Chania multitudinisentens RB-25</name>
    <dbReference type="NCBI Taxonomy" id="1441930"/>
    <lineage>
        <taxon>Bacteria</taxon>
        <taxon>Pseudomonadati</taxon>
        <taxon>Pseudomonadota</taxon>
        <taxon>Gammaproteobacteria</taxon>
        <taxon>Enterobacterales</taxon>
        <taxon>Yersiniaceae</taxon>
        <taxon>Chania</taxon>
    </lineage>
</organism>
<dbReference type="PROSITE" id="PS51819">
    <property type="entry name" value="VOC"/>
    <property type="match status" value="1"/>
</dbReference>
<dbReference type="STRING" id="1441930.Z042_00795"/>
<reference evidence="3 4" key="2">
    <citation type="submission" date="2015-03" db="EMBL/GenBank/DDBJ databases">
        <authorList>
            <person name="Chan K.-G."/>
        </authorList>
    </citation>
    <scope>NUCLEOTIDE SEQUENCE [LARGE SCALE GENOMIC DNA]</scope>
    <source>
        <strain evidence="3 4">RB-25</strain>
    </source>
</reference>
<feature type="binding site" evidence="1">
    <location>
        <position position="239"/>
    </location>
    <ligand>
        <name>a divalent metal cation</name>
        <dbReference type="ChEBI" id="CHEBI:60240"/>
        <note>catalytic</note>
    </ligand>
</feature>
<keyword evidence="1" id="KW-0456">Lyase</keyword>
<dbReference type="KEGG" id="sfo:Z042_00795"/>
<dbReference type="PATRIC" id="fig|1441930.4.peg.165"/>
<protein>
    <recommendedName>
        <fullName evidence="1">3-dehydroshikimate dehydratase</fullName>
        <shortName evidence="1">DSD</shortName>
        <ecNumber evidence="1">4.2.1.118</ecNumber>
    </recommendedName>
</protein>
<feature type="binding site" evidence="1">
    <location>
        <position position="191"/>
    </location>
    <ligand>
        <name>a divalent metal cation</name>
        <dbReference type="ChEBI" id="CHEBI:60240"/>
        <note>catalytic</note>
    </ligand>
</feature>
<dbReference type="AlphaFoldDB" id="W0L7J2"/>
<proteinExistence type="inferred from homology"/>
<dbReference type="InterPro" id="IPR013022">
    <property type="entry name" value="Xyl_isomerase-like_TIM-brl"/>
</dbReference>
<dbReference type="Pfam" id="PF01261">
    <property type="entry name" value="AP_endonuc_2"/>
    <property type="match status" value="1"/>
</dbReference>
<dbReference type="GO" id="GO:0051213">
    <property type="term" value="F:dioxygenase activity"/>
    <property type="evidence" value="ECO:0007669"/>
    <property type="project" value="UniProtKB-KW"/>
</dbReference>
<keyword evidence="3" id="KW-0670">Pyruvate</keyword>
<dbReference type="RefSeq" id="WP_024910895.1">
    <property type="nucleotide sequence ID" value="NZ_CP007044.2"/>
</dbReference>
<evidence type="ECO:0000256" key="1">
    <source>
        <dbReference type="HAMAP-Rule" id="MF_02238"/>
    </source>
</evidence>
<dbReference type="HAMAP" id="MF_02238">
    <property type="entry name" value="DSD"/>
    <property type="match status" value="1"/>
</dbReference>
<dbReference type="SUPFAM" id="SSF54593">
    <property type="entry name" value="Glyoxalase/Bleomycin resistance protein/Dihydroxybiphenyl dioxygenase"/>
    <property type="match status" value="1"/>
</dbReference>
<dbReference type="PANTHER" id="PTHR12110:SF21">
    <property type="entry name" value="XYLOSE ISOMERASE-LIKE TIM BARREL DOMAIN-CONTAINING PROTEIN"/>
    <property type="match status" value="1"/>
</dbReference>
<dbReference type="Proteomes" id="UP000019030">
    <property type="component" value="Chromosome"/>
</dbReference>
<evidence type="ECO:0000313" key="4">
    <source>
        <dbReference type="Proteomes" id="UP000019030"/>
    </source>
</evidence>
<dbReference type="Pfam" id="PF14696">
    <property type="entry name" value="Glyoxalase_5"/>
    <property type="match status" value="1"/>
</dbReference>
<keyword evidence="3" id="KW-0560">Oxidoreductase</keyword>
<dbReference type="InterPro" id="IPR036237">
    <property type="entry name" value="Xyl_isomerase-like_sf"/>
</dbReference>
<feature type="binding site" evidence="1">
    <location>
        <position position="134"/>
    </location>
    <ligand>
        <name>a divalent metal cation</name>
        <dbReference type="ChEBI" id="CHEBI:60240"/>
        <note>catalytic</note>
    </ligand>
</feature>
<feature type="binding site" evidence="1">
    <location>
        <position position="515"/>
    </location>
    <ligand>
        <name>Mg(2+)</name>
        <dbReference type="ChEBI" id="CHEBI:18420"/>
    </ligand>
</feature>
<dbReference type="HOGENOM" id="CLU_029438_0_0_6"/>
<keyword evidence="3" id="KW-0223">Dioxygenase</keyword>
<dbReference type="EMBL" id="CP007044">
    <property type="protein sequence ID" value="AHG18344.1"/>
    <property type="molecule type" value="Genomic_DNA"/>
</dbReference>
<dbReference type="OrthoDB" id="9780241at2"/>
<dbReference type="UniPathway" id="UPA00088"/>
<dbReference type="InterPro" id="IPR050312">
    <property type="entry name" value="IolE/XylAMocC-like"/>
</dbReference>
<dbReference type="SUPFAM" id="SSF51658">
    <property type="entry name" value="Xylose isomerase-like"/>
    <property type="match status" value="1"/>
</dbReference>
<dbReference type="GO" id="GO:0046279">
    <property type="term" value="P:3,4-dihydroxybenzoate biosynthetic process"/>
    <property type="evidence" value="ECO:0007669"/>
    <property type="project" value="UniProtKB-UniRule"/>
</dbReference>
<sequence>MLRSIATVSIAGTLPEKLAAIAAAGFDGVEIFENDLLYFPGKPAEIRQRAQDLGLAITLYQPFRDFEGAPRQLMAGNLERARRKFALMHELGCDRMLLCSNVSPDSSAQFELQVADLALLAELAQQQEIVVAYEALAWGQHVKRYRQAWERVRAVNSPALGLALDSFHILALGDSLDQLDDIPLEKIAFLQLADAPWLNMDVIEWSRHFRCFPGQGALPLVDFSAALLRKGYRGPWSLEVFNDGFRAAPSTLTAQDGWRSLLWLEEQAQAVLGQIEADLFSSASLPQRQAIEFLEFAVNAAEADELARWLGQLGFSHYGDHRSKRVALYQNGGVKVVLNQQPDSFAAAYREQHGASLCSVACRSDHPQALLQRARDFAYPVYQGQVGPNEHEIPALCAPDDSLIYLLGEQTSDVYHDDFHVQPAADVLGPQLGGIDHLALAMPAGALDNWVMFLRSVLGMQADVEQVLPDPYGLVRSKALHSHCYGIRLPLNVSQSAGTLSARTVETYHGSGLQHVAFATADIFQAVAAARQNGVALLAISDNYYEDLAARFGLDNAFVARLAQHHVLYDRDPAGGELLHVYTQPFAGGCFFFELLERRGGYNQYGAANGAARLAAMRQG</sequence>
<comment type="cofactor">
    <cofactor evidence="1">
        <name>a divalent metal cation</name>
        <dbReference type="ChEBI" id="CHEBI:60240"/>
    </cofactor>
</comment>
<dbReference type="Gene3D" id="3.10.180.10">
    <property type="entry name" value="2,3-Dihydroxybiphenyl 1,2-Dioxygenase, domain 1"/>
    <property type="match status" value="2"/>
</dbReference>
<comment type="similarity">
    <text evidence="1">Belongs to the bacterial two-domain DSD family.</text>
</comment>
<dbReference type="GO" id="GO:0046872">
    <property type="term" value="F:metal ion binding"/>
    <property type="evidence" value="ECO:0007669"/>
    <property type="project" value="UniProtKB-UniRule"/>
</dbReference>
<dbReference type="EC" id="4.2.1.118" evidence="1"/>
<gene>
    <name evidence="3" type="ORF">Z042_00795</name>
</gene>
<dbReference type="GO" id="GO:0046565">
    <property type="term" value="F:3-dehydroshikimate dehydratase activity"/>
    <property type="evidence" value="ECO:0007669"/>
    <property type="project" value="UniProtKB-UniRule"/>
</dbReference>
<comment type="catalytic activity">
    <reaction evidence="1">
        <text>3-dehydroshikimate = 3,4-dihydroxybenzoate + H2O</text>
        <dbReference type="Rhea" id="RHEA:24848"/>
        <dbReference type="ChEBI" id="CHEBI:15377"/>
        <dbReference type="ChEBI" id="CHEBI:16630"/>
        <dbReference type="ChEBI" id="CHEBI:36241"/>
        <dbReference type="EC" id="4.2.1.118"/>
    </reaction>
</comment>
<dbReference type="InterPro" id="IPR037523">
    <property type="entry name" value="VOC_core"/>
</dbReference>
<keyword evidence="4" id="KW-1185">Reference proteome</keyword>
<comment type="pathway">
    <text evidence="1">Aromatic compound metabolism; 3,4-dihydroxybenzoate biosynthesis.</text>
</comment>
<dbReference type="eggNOG" id="COG3185">
    <property type="taxonomic scope" value="Bacteria"/>
</dbReference>
<feature type="binding site" evidence="1">
    <location>
        <position position="594"/>
    </location>
    <ligand>
        <name>Mg(2+)</name>
        <dbReference type="ChEBI" id="CHEBI:18420"/>
    </ligand>
</feature>
<feature type="domain" description="VOC" evidence="2">
    <location>
        <begin position="434"/>
        <end position="584"/>
    </location>
</feature>
<dbReference type="InterPro" id="IPR029068">
    <property type="entry name" value="Glyas_Bleomycin-R_OHBP_Dase"/>
</dbReference>
<accession>W0L7J2</accession>
<dbReference type="InterPro" id="IPR004360">
    <property type="entry name" value="Glyas_Fos-R_dOase_dom"/>
</dbReference>
<keyword evidence="1" id="KW-0479">Metal-binding</keyword>
<name>W0L7J2_9GAMM</name>
<evidence type="ECO:0000313" key="3">
    <source>
        <dbReference type="EMBL" id="AHG18344.1"/>
    </source>
</evidence>
<dbReference type="Gene3D" id="3.20.20.150">
    <property type="entry name" value="Divalent-metal-dependent TIM barrel enzymes"/>
    <property type="match status" value="1"/>
</dbReference>
<reference evidence="3 4" key="1">
    <citation type="submission" date="2014-01" db="EMBL/GenBank/DDBJ databases">
        <title>Isolation of Serratia multitudinisentens RB-25 from Ex-Landfill site.</title>
        <authorList>
            <person name="Robson E.H.J."/>
        </authorList>
    </citation>
    <scope>NUCLEOTIDE SEQUENCE [LARGE SCALE GENOMIC DNA]</scope>
    <source>
        <strain evidence="3 4">RB-25</strain>
    </source>
</reference>
<comment type="function">
    <text evidence="1">Catalyzes the conversion of 3-dehydroshikimate to protocatechuate (3,4-dihydroxybenzoate), a common intermediate of quinate and shikimate degradation pathways.</text>
</comment>
<dbReference type="eggNOG" id="COG1082">
    <property type="taxonomic scope" value="Bacteria"/>
</dbReference>
<dbReference type="PANTHER" id="PTHR12110">
    <property type="entry name" value="HYDROXYPYRUVATE ISOMERASE"/>
    <property type="match status" value="1"/>
</dbReference>
<evidence type="ECO:0000259" key="2">
    <source>
        <dbReference type="PROSITE" id="PS51819"/>
    </source>
</evidence>
<dbReference type="Pfam" id="PF00903">
    <property type="entry name" value="Glyoxalase"/>
    <property type="match status" value="1"/>
</dbReference>